<evidence type="ECO:0000313" key="3">
    <source>
        <dbReference type="EMBL" id="BDA77375.1"/>
    </source>
</evidence>
<gene>
    <name evidence="3" type="ORF">LPTSP3_g03050</name>
</gene>
<dbReference type="PANTHER" id="PTHR43312:SF1">
    <property type="entry name" value="NADP-DEPENDENT OXIDOREDUCTASE DOMAIN-CONTAINING PROTEIN"/>
    <property type="match status" value="1"/>
</dbReference>
<dbReference type="Proteomes" id="UP000245263">
    <property type="component" value="Chromosome 1"/>
</dbReference>
<dbReference type="SUPFAM" id="SSF51430">
    <property type="entry name" value="NAD(P)-linked oxidoreductase"/>
    <property type="match status" value="1"/>
</dbReference>
<dbReference type="InterPro" id="IPR023210">
    <property type="entry name" value="NADP_OxRdtase_dom"/>
</dbReference>
<feature type="domain" description="NADP-dependent oxidoreductase" evidence="2">
    <location>
        <begin position="60"/>
        <end position="298"/>
    </location>
</feature>
<name>A0ABM7UFN5_9LEPT</name>
<protein>
    <submittedName>
        <fullName evidence="3">Aldo/keto reductase</fullName>
    </submittedName>
</protein>
<dbReference type="CDD" id="cd19095">
    <property type="entry name" value="AKR_PA4992-like"/>
    <property type="match status" value="1"/>
</dbReference>
<evidence type="ECO:0000259" key="2">
    <source>
        <dbReference type="Pfam" id="PF00248"/>
    </source>
</evidence>
<keyword evidence="4" id="KW-1185">Reference proteome</keyword>
<evidence type="ECO:0000256" key="1">
    <source>
        <dbReference type="SAM" id="MobiDB-lite"/>
    </source>
</evidence>
<dbReference type="InterPro" id="IPR053135">
    <property type="entry name" value="AKR2_Oxidoreductase"/>
</dbReference>
<organism evidence="3 4">
    <name type="scientific">Leptospira kobayashii</name>
    <dbReference type="NCBI Taxonomy" id="1917830"/>
    <lineage>
        <taxon>Bacteria</taxon>
        <taxon>Pseudomonadati</taxon>
        <taxon>Spirochaetota</taxon>
        <taxon>Spirochaetia</taxon>
        <taxon>Leptospirales</taxon>
        <taxon>Leptospiraceae</taxon>
        <taxon>Leptospira</taxon>
    </lineage>
</organism>
<sequence length="316" mass="35629">MFSRKKFILGSLFIASSLKKINSEPNSRNPSMETQSNPSSKNTKVLKAKILSSGEILPRVGLGTYQTFDVGKDPSKQKELSFLLEYFHSSGGSMIDSSPMYGTSEEVVGDVSLKTNLNEKLFFATKVWISGKEAGEKQMLSSLSKMKRKHIELMQIHNLVDWKTHLTTLKDWKEKGIIRYIGITHYTTSAFPDLEKIIRSEKIDFLQIPYSIAETTGEERLIPAAFDRGVSVIANEPFAHGRLFSMIKGKDLPGWAKEMGISTWAEYFLKFILASEQIQFVIPATNKLNHLKENMTAGIGNLPSLSDRKKMKSEFF</sequence>
<dbReference type="Pfam" id="PF00248">
    <property type="entry name" value="Aldo_ket_red"/>
    <property type="match status" value="1"/>
</dbReference>
<dbReference type="EMBL" id="AP025028">
    <property type="protein sequence ID" value="BDA77375.1"/>
    <property type="molecule type" value="Genomic_DNA"/>
</dbReference>
<evidence type="ECO:0000313" key="4">
    <source>
        <dbReference type="Proteomes" id="UP000245263"/>
    </source>
</evidence>
<accession>A0ABM7UFN5</accession>
<feature type="region of interest" description="Disordered" evidence="1">
    <location>
        <begin position="23"/>
        <end position="43"/>
    </location>
</feature>
<dbReference type="PANTHER" id="PTHR43312">
    <property type="entry name" value="D-THREO-ALDOSE 1-DEHYDROGENASE"/>
    <property type="match status" value="1"/>
</dbReference>
<proteinExistence type="predicted"/>
<dbReference type="InterPro" id="IPR036812">
    <property type="entry name" value="NAD(P)_OxRdtase_dom_sf"/>
</dbReference>
<reference evidence="3 4" key="1">
    <citation type="submission" date="2021-08" db="EMBL/GenBank/DDBJ databases">
        <title>Complete genome sequence of Leptospira kobayashii strain E30.</title>
        <authorList>
            <person name="Nakao R."/>
            <person name="Nakamura S."/>
            <person name="Masuzawa T."/>
            <person name="Koizumi N."/>
        </authorList>
    </citation>
    <scope>NUCLEOTIDE SEQUENCE [LARGE SCALE GENOMIC DNA]</scope>
    <source>
        <strain evidence="3 4">E30</strain>
    </source>
</reference>
<dbReference type="Gene3D" id="3.20.20.100">
    <property type="entry name" value="NADP-dependent oxidoreductase domain"/>
    <property type="match status" value="1"/>
</dbReference>